<evidence type="ECO:0000313" key="2">
    <source>
        <dbReference type="EMBL" id="KIM39179.1"/>
    </source>
</evidence>
<reference evidence="3" key="2">
    <citation type="submission" date="2015-01" db="EMBL/GenBank/DDBJ databases">
        <title>Evolutionary Origins and Diversification of the Mycorrhizal Mutualists.</title>
        <authorList>
            <consortium name="DOE Joint Genome Institute"/>
            <consortium name="Mycorrhizal Genomics Consortium"/>
            <person name="Kohler A."/>
            <person name="Kuo A."/>
            <person name="Nagy L.G."/>
            <person name="Floudas D."/>
            <person name="Copeland A."/>
            <person name="Barry K.W."/>
            <person name="Cichocki N."/>
            <person name="Veneault-Fourrey C."/>
            <person name="LaButti K."/>
            <person name="Lindquist E.A."/>
            <person name="Lipzen A."/>
            <person name="Lundell T."/>
            <person name="Morin E."/>
            <person name="Murat C."/>
            <person name="Riley R."/>
            <person name="Ohm R."/>
            <person name="Sun H."/>
            <person name="Tunlid A."/>
            <person name="Henrissat B."/>
            <person name="Grigoriev I.V."/>
            <person name="Hibbett D.S."/>
            <person name="Martin F."/>
        </authorList>
    </citation>
    <scope>NUCLEOTIDE SEQUENCE [LARGE SCALE GENOMIC DNA]</scope>
    <source>
        <strain evidence="3">h7</strain>
    </source>
</reference>
<feature type="compositionally biased region" description="Basic and acidic residues" evidence="1">
    <location>
        <begin position="177"/>
        <end position="186"/>
    </location>
</feature>
<dbReference type="HOGENOM" id="CLU_1240279_0_0_1"/>
<keyword evidence="3" id="KW-1185">Reference proteome</keyword>
<sequence length="223" mass="25204">MPPRRCPVPEPEEEEEEEEEEASTDDDRMHLVAEVVVQLQCTVTITVDKGKGKGAASKFKATKKKVEMKTKDFPFTFEATQANYLTFLLTLLEKHQHPKFTPVTTQTRFTIKAIVPPNKVKKDAIDVDNVSEYETMARKVIEEKPAKFSIFVNLDDVKAGATRDASESDDNDDDESDGGRDDKKRDDERAIAHNCLLLEKEYANPVDSGYTYIGINGEKLWLC</sequence>
<evidence type="ECO:0000256" key="1">
    <source>
        <dbReference type="SAM" id="MobiDB-lite"/>
    </source>
</evidence>
<feature type="region of interest" description="Disordered" evidence="1">
    <location>
        <begin position="161"/>
        <end position="186"/>
    </location>
</feature>
<dbReference type="Proteomes" id="UP000053424">
    <property type="component" value="Unassembled WGS sequence"/>
</dbReference>
<evidence type="ECO:0000313" key="3">
    <source>
        <dbReference type="Proteomes" id="UP000053424"/>
    </source>
</evidence>
<proteinExistence type="predicted"/>
<dbReference type="EMBL" id="KN831787">
    <property type="protein sequence ID" value="KIM39179.1"/>
    <property type="molecule type" value="Genomic_DNA"/>
</dbReference>
<feature type="compositionally biased region" description="Acidic residues" evidence="1">
    <location>
        <begin position="10"/>
        <end position="24"/>
    </location>
</feature>
<feature type="region of interest" description="Disordered" evidence="1">
    <location>
        <begin position="1"/>
        <end position="27"/>
    </location>
</feature>
<dbReference type="AlphaFoldDB" id="A0A0C3C4L0"/>
<accession>A0A0C3C4L0</accession>
<name>A0A0C3C4L0_HEBCY</name>
<reference evidence="2 3" key="1">
    <citation type="submission" date="2014-04" db="EMBL/GenBank/DDBJ databases">
        <authorList>
            <consortium name="DOE Joint Genome Institute"/>
            <person name="Kuo A."/>
            <person name="Gay G."/>
            <person name="Dore J."/>
            <person name="Kohler A."/>
            <person name="Nagy L.G."/>
            <person name="Floudas D."/>
            <person name="Copeland A."/>
            <person name="Barry K.W."/>
            <person name="Cichocki N."/>
            <person name="Veneault-Fourrey C."/>
            <person name="LaButti K."/>
            <person name="Lindquist E.A."/>
            <person name="Lipzen A."/>
            <person name="Lundell T."/>
            <person name="Morin E."/>
            <person name="Murat C."/>
            <person name="Sun H."/>
            <person name="Tunlid A."/>
            <person name="Henrissat B."/>
            <person name="Grigoriev I.V."/>
            <person name="Hibbett D.S."/>
            <person name="Martin F."/>
            <person name="Nordberg H.P."/>
            <person name="Cantor M.N."/>
            <person name="Hua S.X."/>
        </authorList>
    </citation>
    <scope>NUCLEOTIDE SEQUENCE [LARGE SCALE GENOMIC DNA]</scope>
    <source>
        <strain evidence="3">h7</strain>
    </source>
</reference>
<dbReference type="OrthoDB" id="3259884at2759"/>
<organism evidence="2 3">
    <name type="scientific">Hebeloma cylindrosporum</name>
    <dbReference type="NCBI Taxonomy" id="76867"/>
    <lineage>
        <taxon>Eukaryota</taxon>
        <taxon>Fungi</taxon>
        <taxon>Dikarya</taxon>
        <taxon>Basidiomycota</taxon>
        <taxon>Agaricomycotina</taxon>
        <taxon>Agaricomycetes</taxon>
        <taxon>Agaricomycetidae</taxon>
        <taxon>Agaricales</taxon>
        <taxon>Agaricineae</taxon>
        <taxon>Hymenogastraceae</taxon>
        <taxon>Hebeloma</taxon>
    </lineage>
</organism>
<protein>
    <submittedName>
        <fullName evidence="2">Uncharacterized protein</fullName>
    </submittedName>
</protein>
<feature type="compositionally biased region" description="Acidic residues" evidence="1">
    <location>
        <begin position="167"/>
        <end position="176"/>
    </location>
</feature>
<gene>
    <name evidence="2" type="ORF">M413DRAFT_29727</name>
</gene>